<keyword evidence="7" id="KW-0547">Nucleotide-binding</keyword>
<feature type="transmembrane region" description="Helical" evidence="13">
    <location>
        <begin position="68"/>
        <end position="85"/>
    </location>
</feature>
<dbReference type="SMART" id="SM00387">
    <property type="entry name" value="HATPase_c"/>
    <property type="match status" value="1"/>
</dbReference>
<comment type="subcellular location">
    <subcellularLocation>
        <location evidence="2">Membrane</location>
        <topology evidence="2">Multi-pass membrane protein</topology>
    </subcellularLocation>
</comment>
<dbReference type="InterPro" id="IPR052023">
    <property type="entry name" value="Histidine_kinase_KdpD"/>
</dbReference>
<dbReference type="PROSITE" id="PS50109">
    <property type="entry name" value="HIS_KIN"/>
    <property type="match status" value="1"/>
</dbReference>
<evidence type="ECO:0000256" key="13">
    <source>
        <dbReference type="SAM" id="Phobius"/>
    </source>
</evidence>
<dbReference type="InterPro" id="IPR003661">
    <property type="entry name" value="HisK_dim/P_dom"/>
</dbReference>
<dbReference type="CDD" id="cd00082">
    <property type="entry name" value="HisKA"/>
    <property type="match status" value="1"/>
</dbReference>
<accession>A0A7X5HW98</accession>
<dbReference type="Pfam" id="PF00512">
    <property type="entry name" value="HisKA"/>
    <property type="match status" value="1"/>
</dbReference>
<dbReference type="InterPro" id="IPR004358">
    <property type="entry name" value="Sig_transdc_His_kin-like_C"/>
</dbReference>
<name>A0A7X5HW98_9FIRM</name>
<evidence type="ECO:0000256" key="2">
    <source>
        <dbReference type="ARBA" id="ARBA00004141"/>
    </source>
</evidence>
<sequence length="387" mass="43141">MEQTRMNGLNETLLGPRFLRDLGKTLLAMALAAGAGLLFRQFRLFEAEIILLFLLGVLAVARITEGYLCGILAAFLGVGLFNFLFTEPYLSLAVYRTEYFATFLVMLATALLTSTSTSRIRKEARQAEQRERTIQELYARQREATLLAESERLRGNLLRSISHDLRTPLAGILGSVSTILENYQNLPDSVKKELLQDVFQDTGWLSQTMDNILSMTRLEEGELLLNRKEELAEEVIAASIARVNRFLGPHTFRILLPEEMLTVWADPQLLEQVLGNLLENALRHSGPRSRILLLARKQGQDILFRVEDDGPGFPPEDLSRVFDRFYSNPRTGSPEHRGIGLGLSICRSIVLAHGGTIDAGNRRSGGAWVAFTIPPASPVPQPPPFPS</sequence>
<dbReference type="PANTHER" id="PTHR45569">
    <property type="entry name" value="SENSOR PROTEIN KDPD"/>
    <property type="match status" value="1"/>
</dbReference>
<dbReference type="Gene3D" id="1.20.120.620">
    <property type="entry name" value="Backbone structure of the membrane domain of e. Coli histidine kinase receptor kdpd"/>
    <property type="match status" value="1"/>
</dbReference>
<dbReference type="AlphaFoldDB" id="A0A7X5HW98"/>
<keyword evidence="5" id="KW-0808">Transferase</keyword>
<dbReference type="Pfam" id="PF13493">
    <property type="entry name" value="DUF4118"/>
    <property type="match status" value="1"/>
</dbReference>
<dbReference type="EMBL" id="JAAEEH010000021">
    <property type="protein sequence ID" value="NDL67823.1"/>
    <property type="molecule type" value="Genomic_DNA"/>
</dbReference>
<evidence type="ECO:0000256" key="1">
    <source>
        <dbReference type="ARBA" id="ARBA00000085"/>
    </source>
</evidence>
<evidence type="ECO:0000256" key="4">
    <source>
        <dbReference type="ARBA" id="ARBA00022553"/>
    </source>
</evidence>
<protein>
    <recommendedName>
        <fullName evidence="3">histidine kinase</fullName>
        <ecNumber evidence="3">2.7.13.3</ecNumber>
    </recommendedName>
</protein>
<keyword evidence="4" id="KW-0597">Phosphoprotein</keyword>
<organism evidence="15 16">
    <name type="scientific">Anaerotalea alkaliphila</name>
    <dbReference type="NCBI Taxonomy" id="2662126"/>
    <lineage>
        <taxon>Bacteria</taxon>
        <taxon>Bacillati</taxon>
        <taxon>Bacillota</taxon>
        <taxon>Clostridia</taxon>
        <taxon>Eubacteriales</taxon>
        <taxon>Anaerotalea</taxon>
    </lineage>
</organism>
<keyword evidence="9" id="KW-0067">ATP-binding</keyword>
<dbReference type="InterPro" id="IPR003594">
    <property type="entry name" value="HATPase_dom"/>
</dbReference>
<keyword evidence="16" id="KW-1185">Reference proteome</keyword>
<evidence type="ECO:0000256" key="12">
    <source>
        <dbReference type="ARBA" id="ARBA00023136"/>
    </source>
</evidence>
<gene>
    <name evidence="15" type="ORF">GXN74_08735</name>
</gene>
<dbReference type="Pfam" id="PF02518">
    <property type="entry name" value="HATPase_c"/>
    <property type="match status" value="1"/>
</dbReference>
<dbReference type="EC" id="2.7.13.3" evidence="3"/>
<dbReference type="GO" id="GO:0005886">
    <property type="term" value="C:plasma membrane"/>
    <property type="evidence" value="ECO:0007669"/>
    <property type="project" value="TreeGrafter"/>
</dbReference>
<proteinExistence type="predicted"/>
<keyword evidence="8" id="KW-0418">Kinase</keyword>
<dbReference type="Proteomes" id="UP000461585">
    <property type="component" value="Unassembled WGS sequence"/>
</dbReference>
<feature type="transmembrane region" description="Helical" evidence="13">
    <location>
        <begin position="97"/>
        <end position="115"/>
    </location>
</feature>
<keyword evidence="6 13" id="KW-0812">Transmembrane</keyword>
<reference evidence="15 16" key="1">
    <citation type="submission" date="2020-01" db="EMBL/GenBank/DDBJ databases">
        <title>Anaeroalcalibacter tamaniensis gen. nov., sp. nov., moderately halophilic strictly anaerobic fermenter bacterium from mud volcano of Taman peninsula.</title>
        <authorList>
            <person name="Frolova A."/>
            <person name="Merkel A.Y."/>
            <person name="Slobodkin A.I."/>
        </authorList>
    </citation>
    <scope>NUCLEOTIDE SEQUENCE [LARGE SCALE GENOMIC DNA]</scope>
    <source>
        <strain evidence="15 16">F-3ap</strain>
    </source>
</reference>
<dbReference type="InterPro" id="IPR025201">
    <property type="entry name" value="KdpD_TM"/>
</dbReference>
<dbReference type="Gene3D" id="3.30.565.10">
    <property type="entry name" value="Histidine kinase-like ATPase, C-terminal domain"/>
    <property type="match status" value="1"/>
</dbReference>
<dbReference type="SUPFAM" id="SSF47384">
    <property type="entry name" value="Homodimeric domain of signal transducing histidine kinase"/>
    <property type="match status" value="1"/>
</dbReference>
<evidence type="ECO:0000256" key="11">
    <source>
        <dbReference type="ARBA" id="ARBA00023012"/>
    </source>
</evidence>
<comment type="catalytic activity">
    <reaction evidence="1">
        <text>ATP + protein L-histidine = ADP + protein N-phospho-L-histidine.</text>
        <dbReference type="EC" id="2.7.13.3"/>
    </reaction>
</comment>
<evidence type="ECO:0000256" key="10">
    <source>
        <dbReference type="ARBA" id="ARBA00022989"/>
    </source>
</evidence>
<dbReference type="InterPro" id="IPR038318">
    <property type="entry name" value="KdpD_sf"/>
</dbReference>
<dbReference type="SUPFAM" id="SSF55874">
    <property type="entry name" value="ATPase domain of HSP90 chaperone/DNA topoisomerase II/histidine kinase"/>
    <property type="match status" value="1"/>
</dbReference>
<evidence type="ECO:0000256" key="3">
    <source>
        <dbReference type="ARBA" id="ARBA00012438"/>
    </source>
</evidence>
<dbReference type="PANTHER" id="PTHR45569:SF1">
    <property type="entry name" value="SENSOR PROTEIN KDPD"/>
    <property type="match status" value="1"/>
</dbReference>
<evidence type="ECO:0000256" key="5">
    <source>
        <dbReference type="ARBA" id="ARBA00022679"/>
    </source>
</evidence>
<dbReference type="RefSeq" id="WP_162370551.1">
    <property type="nucleotide sequence ID" value="NZ_JAAEEH010000021.1"/>
</dbReference>
<keyword evidence="10 13" id="KW-1133">Transmembrane helix</keyword>
<feature type="domain" description="Histidine kinase" evidence="14">
    <location>
        <begin position="160"/>
        <end position="377"/>
    </location>
</feature>
<comment type="caution">
    <text evidence="15">The sequence shown here is derived from an EMBL/GenBank/DDBJ whole genome shotgun (WGS) entry which is preliminary data.</text>
</comment>
<evidence type="ECO:0000259" key="14">
    <source>
        <dbReference type="PROSITE" id="PS50109"/>
    </source>
</evidence>
<dbReference type="InterPro" id="IPR005467">
    <property type="entry name" value="His_kinase_dom"/>
</dbReference>
<keyword evidence="11" id="KW-0902">Two-component regulatory system</keyword>
<dbReference type="Gene3D" id="1.10.287.130">
    <property type="match status" value="1"/>
</dbReference>
<dbReference type="InterPro" id="IPR036097">
    <property type="entry name" value="HisK_dim/P_sf"/>
</dbReference>
<dbReference type="PRINTS" id="PR00344">
    <property type="entry name" value="BCTRLSENSOR"/>
</dbReference>
<dbReference type="CDD" id="cd00075">
    <property type="entry name" value="HATPase"/>
    <property type="match status" value="1"/>
</dbReference>
<dbReference type="SMART" id="SM00388">
    <property type="entry name" value="HisKA"/>
    <property type="match status" value="1"/>
</dbReference>
<evidence type="ECO:0000313" key="16">
    <source>
        <dbReference type="Proteomes" id="UP000461585"/>
    </source>
</evidence>
<keyword evidence="12 13" id="KW-0472">Membrane</keyword>
<dbReference type="GO" id="GO:0005524">
    <property type="term" value="F:ATP binding"/>
    <property type="evidence" value="ECO:0007669"/>
    <property type="project" value="UniProtKB-KW"/>
</dbReference>
<evidence type="ECO:0000256" key="9">
    <source>
        <dbReference type="ARBA" id="ARBA00022840"/>
    </source>
</evidence>
<evidence type="ECO:0000256" key="7">
    <source>
        <dbReference type="ARBA" id="ARBA00022741"/>
    </source>
</evidence>
<dbReference type="InterPro" id="IPR036890">
    <property type="entry name" value="HATPase_C_sf"/>
</dbReference>
<dbReference type="GO" id="GO:0000155">
    <property type="term" value="F:phosphorelay sensor kinase activity"/>
    <property type="evidence" value="ECO:0007669"/>
    <property type="project" value="InterPro"/>
</dbReference>
<evidence type="ECO:0000313" key="15">
    <source>
        <dbReference type="EMBL" id="NDL67823.1"/>
    </source>
</evidence>
<evidence type="ECO:0000256" key="6">
    <source>
        <dbReference type="ARBA" id="ARBA00022692"/>
    </source>
</evidence>
<feature type="transmembrane region" description="Helical" evidence="13">
    <location>
        <begin position="21"/>
        <end position="39"/>
    </location>
</feature>
<evidence type="ECO:0000256" key="8">
    <source>
        <dbReference type="ARBA" id="ARBA00022777"/>
    </source>
</evidence>